<comment type="caution">
    <text evidence="1">The sequence shown here is derived from an EMBL/GenBank/DDBJ whole genome shotgun (WGS) entry which is preliminary data.</text>
</comment>
<evidence type="ECO:0000313" key="2">
    <source>
        <dbReference type="Proteomes" id="UP000185578"/>
    </source>
</evidence>
<dbReference type="Proteomes" id="UP000185578">
    <property type="component" value="Unassembled WGS sequence"/>
</dbReference>
<sequence>MKMSEDNFTRLGEVASRTVEAVDHVAFGKPDATIGLTNLLDLDTHEIVQEEGRQVHRLTFKSGHSVTIEANDKAVEVKGARLSIIATTQAVLLHDPAQPVPAAKLAASPTLTPPILPMGGEHVR</sequence>
<name>A0A1Q8EH12_9PSED</name>
<evidence type="ECO:0000313" key="1">
    <source>
        <dbReference type="EMBL" id="OLF51091.1"/>
    </source>
</evidence>
<protein>
    <submittedName>
        <fullName evidence="1">Uncharacterized protein</fullName>
    </submittedName>
</protein>
<accession>A0A1Q8EH12</accession>
<dbReference type="EMBL" id="MSCT01000024">
    <property type="protein sequence ID" value="OLF51091.1"/>
    <property type="molecule type" value="Genomic_DNA"/>
</dbReference>
<organism evidence="1 2">
    <name type="scientific">Pseudomonas chlororaphis</name>
    <dbReference type="NCBI Taxonomy" id="587753"/>
    <lineage>
        <taxon>Bacteria</taxon>
        <taxon>Pseudomonadati</taxon>
        <taxon>Pseudomonadota</taxon>
        <taxon>Gammaproteobacteria</taxon>
        <taxon>Pseudomonadales</taxon>
        <taxon>Pseudomonadaceae</taxon>
        <taxon>Pseudomonas</taxon>
    </lineage>
</organism>
<dbReference type="AlphaFoldDB" id="A0A1Q8EH12"/>
<gene>
    <name evidence="1" type="ORF">BTN82_28645</name>
</gene>
<proteinExistence type="predicted"/>
<reference evidence="1 2" key="1">
    <citation type="submission" date="2016-12" db="EMBL/GenBank/DDBJ databases">
        <authorList>
            <person name="Song W.-J."/>
            <person name="Kurnit D.M."/>
        </authorList>
    </citation>
    <scope>NUCLEOTIDE SEQUENCE [LARGE SCALE GENOMIC DNA]</scope>
    <source>
        <strain evidence="1 2">PCL1601</strain>
    </source>
</reference>